<dbReference type="AlphaFoldDB" id="A0A248JS79"/>
<gene>
    <name evidence="1" type="ORF">Y958_11580</name>
</gene>
<protein>
    <submittedName>
        <fullName evidence="1">Uncharacterized protein</fullName>
    </submittedName>
</protein>
<reference evidence="1 2" key="1">
    <citation type="submission" date="2017-06" db="EMBL/GenBank/DDBJ databases">
        <title>Complete genome sequence of Nitrospirillum amazonense strain CBAmC, an endophytic nitrogen-fixing and plant growth-promoting bacterium, isolated from sugarcane.</title>
        <authorList>
            <person name="Schwab S."/>
            <person name="dos Santos Teixeira K.R."/>
            <person name="Simoes Araujo J.L."/>
            <person name="Soares Vidal M."/>
            <person name="Borges de Freitas H.R."/>
            <person name="Rivello Crivelaro A.L."/>
            <person name="Bueno de Camargo Nunes A."/>
            <person name="dos Santos C.M."/>
            <person name="Palmeira da Silva Rosa D."/>
            <person name="da Silva Padilha D."/>
            <person name="da Silva E."/>
            <person name="Araujo Terra L."/>
            <person name="Soares Mendes V."/>
            <person name="Farinelli L."/>
            <person name="Magalhaes Cruz L."/>
            <person name="Baldani J.I."/>
        </authorList>
    </citation>
    <scope>NUCLEOTIDE SEQUENCE [LARGE SCALE GENOMIC DNA]</scope>
    <source>
        <strain evidence="1 2">CBAmC</strain>
    </source>
</reference>
<keyword evidence="2" id="KW-1185">Reference proteome</keyword>
<dbReference type="Proteomes" id="UP000197153">
    <property type="component" value="Chromosome 1"/>
</dbReference>
<dbReference type="EMBL" id="CP022110">
    <property type="protein sequence ID" value="ASG21396.1"/>
    <property type="molecule type" value="Genomic_DNA"/>
</dbReference>
<name>A0A248JS79_9PROT</name>
<evidence type="ECO:0000313" key="2">
    <source>
        <dbReference type="Proteomes" id="UP000197153"/>
    </source>
</evidence>
<dbReference type="KEGG" id="nao:Y958_11580"/>
<evidence type="ECO:0000313" key="1">
    <source>
        <dbReference type="EMBL" id="ASG21396.1"/>
    </source>
</evidence>
<accession>A0A248JS79</accession>
<organism evidence="1 2">
    <name type="scientific">Nitrospirillum viridazoti CBAmc</name>
    <dbReference type="NCBI Taxonomy" id="1441467"/>
    <lineage>
        <taxon>Bacteria</taxon>
        <taxon>Pseudomonadati</taxon>
        <taxon>Pseudomonadota</taxon>
        <taxon>Alphaproteobacteria</taxon>
        <taxon>Rhodospirillales</taxon>
        <taxon>Azospirillaceae</taxon>
        <taxon>Nitrospirillum</taxon>
        <taxon>Nitrospirillum viridazoti</taxon>
    </lineage>
</organism>
<dbReference type="RefSeq" id="WP_088872100.1">
    <property type="nucleotide sequence ID" value="NZ_CP022110.1"/>
</dbReference>
<proteinExistence type="predicted"/>
<sequence>MADDHEVSGTRALLTLAEWMGLAASVRTFPVDPGSVPVFAPAPEAFERFGGEMNWKGCLKRSNASARHGEVRDV</sequence>